<gene>
    <name evidence="3" type="ORF">HZA61_12690</name>
</gene>
<comment type="caution">
    <text evidence="3">The sequence shown here is derived from an EMBL/GenBank/DDBJ whole genome shotgun (WGS) entry which is preliminary data.</text>
</comment>
<sequence length="263" mass="27970">MKRLPLLVLPLLFAALVHAPAEAAVKTEPVEYRQGDTALSGWLVYDGAVKSKRAGVMLIHDWMGATAHQKAQAEKLAALGYVVLVADVYGKGVRPTDAAGASAEAGKYYKDRALLRARVNAGLDYLASRPQVDATRLAVTGYCFGGLAALELARSGAAVRGVVTFHGSLASASPDDAKNIKGKVLVLHGADDPYVKQADVTAFMDEMRAAGKDWQVVQYSGAVHSFTDDRAGSDNSKGAAYNASADRRSWEAMRDFLAETLAK</sequence>
<reference evidence="3" key="1">
    <citation type="submission" date="2020-07" db="EMBL/GenBank/DDBJ databases">
        <title>Huge and variable diversity of episymbiotic CPR bacteria and DPANN archaea in groundwater ecosystems.</title>
        <authorList>
            <person name="He C.Y."/>
            <person name="Keren R."/>
            <person name="Whittaker M."/>
            <person name="Farag I.F."/>
            <person name="Doudna J."/>
            <person name="Cate J.H.D."/>
            <person name="Banfield J.F."/>
        </authorList>
    </citation>
    <scope>NUCLEOTIDE SEQUENCE</scope>
    <source>
        <strain evidence="3">NC_groundwater_1813_Pr3_B-0.1um_71_17</strain>
    </source>
</reference>
<dbReference type="SUPFAM" id="SSF53474">
    <property type="entry name" value="alpha/beta-Hydrolases"/>
    <property type="match status" value="1"/>
</dbReference>
<organism evidence="3 4">
    <name type="scientific">Eiseniibacteriota bacterium</name>
    <dbReference type="NCBI Taxonomy" id="2212470"/>
    <lineage>
        <taxon>Bacteria</taxon>
        <taxon>Candidatus Eiseniibacteriota</taxon>
    </lineage>
</organism>
<dbReference type="Pfam" id="PF01738">
    <property type="entry name" value="DLH"/>
    <property type="match status" value="1"/>
</dbReference>
<feature type="domain" description="Dienelactone hydrolase" evidence="2">
    <location>
        <begin position="50"/>
        <end position="260"/>
    </location>
</feature>
<dbReference type="PANTHER" id="PTHR22946:SF0">
    <property type="entry name" value="DIENELACTONE HYDROLASE DOMAIN-CONTAINING PROTEIN"/>
    <property type="match status" value="1"/>
</dbReference>
<dbReference type="PANTHER" id="PTHR22946">
    <property type="entry name" value="DIENELACTONE HYDROLASE DOMAIN-CONTAINING PROTEIN-RELATED"/>
    <property type="match status" value="1"/>
</dbReference>
<dbReference type="Proteomes" id="UP000696931">
    <property type="component" value="Unassembled WGS sequence"/>
</dbReference>
<evidence type="ECO:0000313" key="4">
    <source>
        <dbReference type="Proteomes" id="UP000696931"/>
    </source>
</evidence>
<dbReference type="AlphaFoldDB" id="A0A933W3V0"/>
<name>A0A933W3V0_UNCEI</name>
<dbReference type="InterPro" id="IPR029058">
    <property type="entry name" value="AB_hydrolase_fold"/>
</dbReference>
<dbReference type="InterPro" id="IPR050261">
    <property type="entry name" value="FrsA_esterase"/>
</dbReference>
<protein>
    <submittedName>
        <fullName evidence="3">Dienelactone hydrolase family protein</fullName>
    </submittedName>
</protein>
<keyword evidence="1" id="KW-0732">Signal</keyword>
<evidence type="ECO:0000256" key="1">
    <source>
        <dbReference type="SAM" id="SignalP"/>
    </source>
</evidence>
<dbReference type="InterPro" id="IPR002925">
    <property type="entry name" value="Dienelactn_hydro"/>
</dbReference>
<accession>A0A933W3V0</accession>
<proteinExistence type="predicted"/>
<keyword evidence="3" id="KW-0378">Hydrolase</keyword>
<dbReference type="Gene3D" id="3.40.50.1820">
    <property type="entry name" value="alpha/beta hydrolase"/>
    <property type="match status" value="1"/>
</dbReference>
<dbReference type="EMBL" id="JACRIW010000090">
    <property type="protein sequence ID" value="MBI5170338.1"/>
    <property type="molecule type" value="Genomic_DNA"/>
</dbReference>
<dbReference type="GO" id="GO:0016787">
    <property type="term" value="F:hydrolase activity"/>
    <property type="evidence" value="ECO:0007669"/>
    <property type="project" value="UniProtKB-KW"/>
</dbReference>
<feature type="signal peptide" evidence="1">
    <location>
        <begin position="1"/>
        <end position="23"/>
    </location>
</feature>
<evidence type="ECO:0000313" key="3">
    <source>
        <dbReference type="EMBL" id="MBI5170338.1"/>
    </source>
</evidence>
<evidence type="ECO:0000259" key="2">
    <source>
        <dbReference type="Pfam" id="PF01738"/>
    </source>
</evidence>
<feature type="chain" id="PRO_5036911019" evidence="1">
    <location>
        <begin position="24"/>
        <end position="263"/>
    </location>
</feature>